<accession>A0A6A2YES0</accession>
<proteinExistence type="predicted"/>
<keyword evidence="3" id="KW-1185">Reference proteome</keyword>
<evidence type="ECO:0000256" key="1">
    <source>
        <dbReference type="SAM" id="Phobius"/>
    </source>
</evidence>
<evidence type="ECO:0000313" key="3">
    <source>
        <dbReference type="Proteomes" id="UP000436088"/>
    </source>
</evidence>
<dbReference type="AlphaFoldDB" id="A0A6A2YES0"/>
<dbReference type="PANTHER" id="PTHR11206">
    <property type="entry name" value="MULTIDRUG RESISTANCE PROTEIN"/>
    <property type="match status" value="1"/>
</dbReference>
<feature type="transmembrane region" description="Helical" evidence="1">
    <location>
        <begin position="32"/>
        <end position="54"/>
    </location>
</feature>
<reference evidence="2" key="1">
    <citation type="submission" date="2019-09" db="EMBL/GenBank/DDBJ databases">
        <title>Draft genome information of white flower Hibiscus syriacus.</title>
        <authorList>
            <person name="Kim Y.-M."/>
        </authorList>
    </citation>
    <scope>NUCLEOTIDE SEQUENCE [LARGE SCALE GENOMIC DNA]</scope>
    <source>
        <strain evidence="2">YM2019G1</strain>
    </source>
</reference>
<gene>
    <name evidence="2" type="ORF">F3Y22_tig00111832pilonHSYRG00063</name>
</gene>
<keyword evidence="1" id="KW-1133">Transmembrane helix</keyword>
<comment type="caution">
    <text evidence="2">The sequence shown here is derived from an EMBL/GenBank/DDBJ whole genome shotgun (WGS) entry which is preliminary data.</text>
</comment>
<protein>
    <submittedName>
        <fullName evidence="2">Sec-independent protein translocase protein TATC</fullName>
    </submittedName>
</protein>
<organism evidence="2 3">
    <name type="scientific">Hibiscus syriacus</name>
    <name type="common">Rose of Sharon</name>
    <dbReference type="NCBI Taxonomy" id="106335"/>
    <lineage>
        <taxon>Eukaryota</taxon>
        <taxon>Viridiplantae</taxon>
        <taxon>Streptophyta</taxon>
        <taxon>Embryophyta</taxon>
        <taxon>Tracheophyta</taxon>
        <taxon>Spermatophyta</taxon>
        <taxon>Magnoliopsida</taxon>
        <taxon>eudicotyledons</taxon>
        <taxon>Gunneridae</taxon>
        <taxon>Pentapetalae</taxon>
        <taxon>rosids</taxon>
        <taxon>malvids</taxon>
        <taxon>Malvales</taxon>
        <taxon>Malvaceae</taxon>
        <taxon>Malvoideae</taxon>
        <taxon>Hibiscus</taxon>
    </lineage>
</organism>
<evidence type="ECO:0000313" key="2">
    <source>
        <dbReference type="EMBL" id="KAE8672977.1"/>
    </source>
</evidence>
<keyword evidence="1" id="KW-0812">Transmembrane</keyword>
<name>A0A6A2YES0_HIBSY</name>
<dbReference type="EMBL" id="VEPZ02001439">
    <property type="protein sequence ID" value="KAE8672977.1"/>
    <property type="molecule type" value="Genomic_DNA"/>
</dbReference>
<keyword evidence="1" id="KW-0472">Membrane</keyword>
<dbReference type="Proteomes" id="UP000436088">
    <property type="component" value="Unassembled WGS sequence"/>
</dbReference>
<sequence>MTPLVCVSVILDSLQGVLIGVARGYGWQHVGAYVNLAAFYLVGIPVPATLAFWLQLKGVGLWVGIQSGSLTQTILLAIVTSCINWKNRFVIHSRNLM</sequence>